<dbReference type="InterPro" id="IPR000726">
    <property type="entry name" value="Glyco_hydro_19_cat"/>
</dbReference>
<dbReference type="Gene3D" id="1.10.530.10">
    <property type="match status" value="1"/>
</dbReference>
<dbReference type="InterPro" id="IPR023346">
    <property type="entry name" value="Lysozyme-like_dom_sf"/>
</dbReference>
<accession>A0ABY3T338</accession>
<organism evidence="2 3">
    <name type="scientific">Thiothrix winogradskyi</name>
    <dbReference type="NCBI Taxonomy" id="96472"/>
    <lineage>
        <taxon>Bacteria</taxon>
        <taxon>Pseudomonadati</taxon>
        <taxon>Pseudomonadota</taxon>
        <taxon>Gammaproteobacteria</taxon>
        <taxon>Thiotrichales</taxon>
        <taxon>Thiotrichaceae</taxon>
        <taxon>Thiothrix</taxon>
    </lineage>
</organism>
<dbReference type="Proteomes" id="UP001054801">
    <property type="component" value="Chromosome"/>
</dbReference>
<evidence type="ECO:0000313" key="3">
    <source>
        <dbReference type="Proteomes" id="UP001054801"/>
    </source>
</evidence>
<keyword evidence="3" id="KW-1185">Reference proteome</keyword>
<sequence length="325" mass="36657">MIDRKCFFDSVRNTLFDGALSQKQVDGMEAVLVEWDARGLADLGQLAYILTTAYHETGRTMYPVEEVGKGRGYKYPPYYGRGLVQLTWLRNYQLFGKRIGVDLVGRPDLALRLDYSVTILMEGMLFGLFTGKRLEQYDLTTYQGVYDARAIVNGDRDYPSKDRRFKTRGAMIASYFEKFRAALKVQDAEAKTQTTQETGEIVVHDETDTAVMYERDNTALVRGDTQGIETDTVDPEYIAWLQEKQAREMQEEYRASNNKPLVSSVVTRFVIAGISSFLAVRFGFEIPAEFQPMIETAIVTIMGAGAVWGRSRATTFISGVFSGKS</sequence>
<protein>
    <recommendedName>
        <fullName evidence="1">Glycoside hydrolase family 19 catalytic domain-containing protein</fullName>
    </recommendedName>
</protein>
<reference evidence="2" key="1">
    <citation type="journal article" date="2022" name="Microorganisms">
        <title>Two New Species of Filamentous Sulfur Bacteria of the Genus Thiothrix, Thiothrix winogradskyi sp. nov. and 'Candidatus Thiothrix sulfatifontis' sp. nov.</title>
        <authorList>
            <person name="Ravin N.V."/>
            <person name="Rossetti S."/>
            <person name="Beletsky A.V."/>
            <person name="Kadnikov V.V."/>
            <person name="Rudenko T.S."/>
            <person name="Smolyakov D.D."/>
            <person name="Moskvitina M.I."/>
            <person name="Gureeva M.V."/>
            <person name="Mardanov A.V."/>
            <person name="Grabovich M.Y."/>
        </authorList>
    </citation>
    <scope>NUCLEOTIDE SEQUENCE</scope>
    <source>
        <strain evidence="2">CT3</strain>
    </source>
</reference>
<gene>
    <name evidence="2" type="ORF">L2Y54_09590</name>
</gene>
<proteinExistence type="predicted"/>
<dbReference type="SUPFAM" id="SSF53955">
    <property type="entry name" value="Lysozyme-like"/>
    <property type="match status" value="1"/>
</dbReference>
<dbReference type="RefSeq" id="WP_236501639.1">
    <property type="nucleotide sequence ID" value="NZ_CP091244.1"/>
</dbReference>
<name>A0ABY3T338_9GAMM</name>
<evidence type="ECO:0000313" key="2">
    <source>
        <dbReference type="EMBL" id="UJS26271.1"/>
    </source>
</evidence>
<evidence type="ECO:0000259" key="1">
    <source>
        <dbReference type="Pfam" id="PF00182"/>
    </source>
</evidence>
<feature type="domain" description="Glycoside hydrolase family 19 catalytic" evidence="1">
    <location>
        <begin position="77"/>
        <end position="110"/>
    </location>
</feature>
<dbReference type="Pfam" id="PF00182">
    <property type="entry name" value="Glyco_hydro_19"/>
    <property type="match status" value="1"/>
</dbReference>
<dbReference type="EMBL" id="CP091244">
    <property type="protein sequence ID" value="UJS26271.1"/>
    <property type="molecule type" value="Genomic_DNA"/>
</dbReference>